<gene>
    <name evidence="1" type="ORF">V5799_000978</name>
</gene>
<sequence>MAPHSVVNVFFLLHGGKQRCVGHAEADKPTIATSNYPLLRDSMVKAPFAGIGGLDVKVRTTMVPEIVITQILLHVSSDASDSVEADVQKVHALAGQSHICKRGLEHRQKAEEQKISMLVLLDQLYGRFPKGSPLAILVRSNYLTFVTYS</sequence>
<organism evidence="1 2">
    <name type="scientific">Amblyomma americanum</name>
    <name type="common">Lone star tick</name>
    <dbReference type="NCBI Taxonomy" id="6943"/>
    <lineage>
        <taxon>Eukaryota</taxon>
        <taxon>Metazoa</taxon>
        <taxon>Ecdysozoa</taxon>
        <taxon>Arthropoda</taxon>
        <taxon>Chelicerata</taxon>
        <taxon>Arachnida</taxon>
        <taxon>Acari</taxon>
        <taxon>Parasitiformes</taxon>
        <taxon>Ixodida</taxon>
        <taxon>Ixodoidea</taxon>
        <taxon>Ixodidae</taxon>
        <taxon>Amblyomminae</taxon>
        <taxon>Amblyomma</taxon>
    </lineage>
</organism>
<dbReference type="Proteomes" id="UP001321473">
    <property type="component" value="Unassembled WGS sequence"/>
</dbReference>
<protein>
    <submittedName>
        <fullName evidence="1">Uncharacterized protein</fullName>
    </submittedName>
</protein>
<dbReference type="AlphaFoldDB" id="A0AAQ4D1I2"/>
<name>A0AAQ4D1I2_AMBAM</name>
<comment type="caution">
    <text evidence="1">The sequence shown here is derived from an EMBL/GenBank/DDBJ whole genome shotgun (WGS) entry which is preliminary data.</text>
</comment>
<evidence type="ECO:0000313" key="1">
    <source>
        <dbReference type="EMBL" id="KAK8756322.1"/>
    </source>
</evidence>
<evidence type="ECO:0000313" key="2">
    <source>
        <dbReference type="Proteomes" id="UP001321473"/>
    </source>
</evidence>
<reference evidence="1 2" key="1">
    <citation type="journal article" date="2023" name="Arcadia Sci">
        <title>De novo assembly of a long-read Amblyomma americanum tick genome.</title>
        <authorList>
            <person name="Chou S."/>
            <person name="Poskanzer K.E."/>
            <person name="Rollins M."/>
            <person name="Thuy-Boun P.S."/>
        </authorList>
    </citation>
    <scope>NUCLEOTIDE SEQUENCE [LARGE SCALE GENOMIC DNA]</scope>
    <source>
        <strain evidence="1">F_SG_1</strain>
        <tissue evidence="1">Salivary glands</tissue>
    </source>
</reference>
<keyword evidence="2" id="KW-1185">Reference proteome</keyword>
<dbReference type="EMBL" id="JARKHS020036324">
    <property type="protein sequence ID" value="KAK8756322.1"/>
    <property type="molecule type" value="Genomic_DNA"/>
</dbReference>
<proteinExistence type="predicted"/>
<accession>A0AAQ4D1I2</accession>